<feature type="transmembrane region" description="Helical" evidence="5">
    <location>
        <begin position="263"/>
        <end position="282"/>
    </location>
</feature>
<sequence length="393" mass="44846">MSELALLDSLPPLSGQARVEALEKLTNTTVQDNDHSDTAVIAVCISMLSLTFMFLSYTWLNRSYRPIRAKSLTLCTLMYLASVMWVIGDFQMNGLVRIRGGWKLCKFWVVWIRILGSYIYSSLLMLRFIALDRIFNRGKPYRGRAAYLPAIGLFLVLLAYCLACQLVPTKDVSIYVNYVQICMVNNTFRYASVGLMWIPWSIVLVLAFRLRNIQGSFNERYESLFTIALAYLILIKTTIVHAVHPYYIFNKGLRHAETLIDGFASALIIWLMLGYPVFHCAFNRDRYEKQWLLTLRTDGQADKYSVDIKSTPENTTAYSQLGSYYNQKTSEYAQGDPMGTIRMLSQNKTLIEGVSVPQRTYGAPNVDFGDLEMRSDLSLESGVNDPSFARRII</sequence>
<organism evidence="7 8">
    <name type="scientific">Coemansia spiralis</name>
    <dbReference type="NCBI Taxonomy" id="417178"/>
    <lineage>
        <taxon>Eukaryota</taxon>
        <taxon>Fungi</taxon>
        <taxon>Fungi incertae sedis</taxon>
        <taxon>Zoopagomycota</taxon>
        <taxon>Kickxellomycotina</taxon>
        <taxon>Kickxellomycetes</taxon>
        <taxon>Kickxellales</taxon>
        <taxon>Kickxellaceae</taxon>
        <taxon>Coemansia</taxon>
    </lineage>
</organism>
<feature type="transmembrane region" description="Helical" evidence="5">
    <location>
        <begin position="39"/>
        <end position="60"/>
    </location>
</feature>
<name>A0A9W8G6P9_9FUNG</name>
<feature type="transmembrane region" description="Helical" evidence="5">
    <location>
        <begin position="72"/>
        <end position="88"/>
    </location>
</feature>
<evidence type="ECO:0000313" key="7">
    <source>
        <dbReference type="EMBL" id="KAJ2675015.1"/>
    </source>
</evidence>
<dbReference type="InterPro" id="IPR017978">
    <property type="entry name" value="GPCR_3_C"/>
</dbReference>
<dbReference type="AlphaFoldDB" id="A0A9W8G6P9"/>
<dbReference type="GO" id="GO:0004930">
    <property type="term" value="F:G protein-coupled receptor activity"/>
    <property type="evidence" value="ECO:0007669"/>
    <property type="project" value="InterPro"/>
</dbReference>
<dbReference type="EMBL" id="JANBTW010000052">
    <property type="protein sequence ID" value="KAJ2675015.1"/>
    <property type="molecule type" value="Genomic_DNA"/>
</dbReference>
<dbReference type="Proteomes" id="UP001151518">
    <property type="component" value="Unassembled WGS sequence"/>
</dbReference>
<feature type="transmembrane region" description="Helical" evidence="5">
    <location>
        <begin position="147"/>
        <end position="168"/>
    </location>
</feature>
<feature type="transmembrane region" description="Helical" evidence="5">
    <location>
        <begin position="188"/>
        <end position="210"/>
    </location>
</feature>
<protein>
    <recommendedName>
        <fullName evidence="6">G-protein coupled receptors family 3 profile domain-containing protein</fullName>
    </recommendedName>
</protein>
<evidence type="ECO:0000256" key="1">
    <source>
        <dbReference type="ARBA" id="ARBA00004141"/>
    </source>
</evidence>
<keyword evidence="3 5" id="KW-1133">Transmembrane helix</keyword>
<feature type="transmembrane region" description="Helical" evidence="5">
    <location>
        <begin position="108"/>
        <end position="126"/>
    </location>
</feature>
<proteinExistence type="predicted"/>
<dbReference type="Pfam" id="PF00003">
    <property type="entry name" value="7tm_3"/>
    <property type="match status" value="1"/>
</dbReference>
<comment type="subcellular location">
    <subcellularLocation>
        <location evidence="1">Membrane</location>
        <topology evidence="1">Multi-pass membrane protein</topology>
    </subcellularLocation>
</comment>
<reference evidence="7" key="1">
    <citation type="submission" date="2022-07" db="EMBL/GenBank/DDBJ databases">
        <title>Phylogenomic reconstructions and comparative analyses of Kickxellomycotina fungi.</title>
        <authorList>
            <person name="Reynolds N.K."/>
            <person name="Stajich J.E."/>
            <person name="Barry K."/>
            <person name="Grigoriev I.V."/>
            <person name="Crous P."/>
            <person name="Smith M.E."/>
        </authorList>
    </citation>
    <scope>NUCLEOTIDE SEQUENCE</scope>
    <source>
        <strain evidence="7">NRRL 3115</strain>
    </source>
</reference>
<keyword evidence="2 5" id="KW-0812">Transmembrane</keyword>
<feature type="transmembrane region" description="Helical" evidence="5">
    <location>
        <begin position="222"/>
        <end position="243"/>
    </location>
</feature>
<evidence type="ECO:0000256" key="4">
    <source>
        <dbReference type="ARBA" id="ARBA00023136"/>
    </source>
</evidence>
<evidence type="ECO:0000313" key="8">
    <source>
        <dbReference type="Proteomes" id="UP001151518"/>
    </source>
</evidence>
<keyword evidence="4 5" id="KW-0472">Membrane</keyword>
<evidence type="ECO:0000256" key="5">
    <source>
        <dbReference type="SAM" id="Phobius"/>
    </source>
</evidence>
<comment type="caution">
    <text evidence="7">The sequence shown here is derived from an EMBL/GenBank/DDBJ whole genome shotgun (WGS) entry which is preliminary data.</text>
</comment>
<evidence type="ECO:0000259" key="6">
    <source>
        <dbReference type="Pfam" id="PF00003"/>
    </source>
</evidence>
<dbReference type="OrthoDB" id="5534832at2759"/>
<gene>
    <name evidence="7" type="ORF">GGI25_004163</name>
</gene>
<dbReference type="GO" id="GO:0016020">
    <property type="term" value="C:membrane"/>
    <property type="evidence" value="ECO:0007669"/>
    <property type="project" value="UniProtKB-SubCell"/>
</dbReference>
<feature type="domain" description="G-protein coupled receptors family 3 profile" evidence="6">
    <location>
        <begin position="38"/>
        <end position="273"/>
    </location>
</feature>
<evidence type="ECO:0000256" key="2">
    <source>
        <dbReference type="ARBA" id="ARBA00022692"/>
    </source>
</evidence>
<accession>A0A9W8G6P9</accession>
<evidence type="ECO:0000256" key="3">
    <source>
        <dbReference type="ARBA" id="ARBA00022989"/>
    </source>
</evidence>